<dbReference type="FunCoup" id="E1Z950">
    <property type="interactions" value="1287"/>
</dbReference>
<dbReference type="GeneID" id="17357266"/>
<keyword evidence="4" id="KW-0547">Nucleotide-binding</keyword>
<keyword evidence="6" id="KW-0067">ATP-binding</keyword>
<evidence type="ECO:0000259" key="9">
    <source>
        <dbReference type="PROSITE" id="PS50011"/>
    </source>
</evidence>
<dbReference type="PRINTS" id="PR00109">
    <property type="entry name" value="TYRKINASE"/>
</dbReference>
<dbReference type="Gene3D" id="1.10.510.10">
    <property type="entry name" value="Transferase(Phosphotransferase) domain 1"/>
    <property type="match status" value="1"/>
</dbReference>
<dbReference type="OMA" id="RIPYDYK"/>
<name>E1Z950_CHLVA</name>
<dbReference type="AlphaFoldDB" id="E1Z950"/>
<evidence type="ECO:0000256" key="1">
    <source>
        <dbReference type="ARBA" id="ARBA00012513"/>
    </source>
</evidence>
<proteinExistence type="predicted"/>
<dbReference type="GO" id="GO:0004674">
    <property type="term" value="F:protein serine/threonine kinase activity"/>
    <property type="evidence" value="ECO:0007669"/>
    <property type="project" value="UniProtKB-KW"/>
</dbReference>
<dbReference type="InterPro" id="IPR000719">
    <property type="entry name" value="Prot_kinase_dom"/>
</dbReference>
<comment type="catalytic activity">
    <reaction evidence="8">
        <text>L-seryl-[protein] + ATP = O-phospho-L-seryl-[protein] + ADP + H(+)</text>
        <dbReference type="Rhea" id="RHEA:17989"/>
        <dbReference type="Rhea" id="RHEA-COMP:9863"/>
        <dbReference type="Rhea" id="RHEA-COMP:11604"/>
        <dbReference type="ChEBI" id="CHEBI:15378"/>
        <dbReference type="ChEBI" id="CHEBI:29999"/>
        <dbReference type="ChEBI" id="CHEBI:30616"/>
        <dbReference type="ChEBI" id="CHEBI:83421"/>
        <dbReference type="ChEBI" id="CHEBI:456216"/>
        <dbReference type="EC" id="2.7.11.1"/>
    </reaction>
</comment>
<keyword evidence="5" id="KW-0418">Kinase</keyword>
<dbReference type="EC" id="2.7.11.1" evidence="1"/>
<dbReference type="PROSITE" id="PS00108">
    <property type="entry name" value="PROTEIN_KINASE_ST"/>
    <property type="match status" value="1"/>
</dbReference>
<accession>E1Z950</accession>
<evidence type="ECO:0000256" key="5">
    <source>
        <dbReference type="ARBA" id="ARBA00022777"/>
    </source>
</evidence>
<dbReference type="RefSeq" id="XP_005849820.1">
    <property type="nucleotide sequence ID" value="XM_005849758.1"/>
</dbReference>
<comment type="catalytic activity">
    <reaction evidence="7">
        <text>L-threonyl-[protein] + ATP = O-phospho-L-threonyl-[protein] + ADP + H(+)</text>
        <dbReference type="Rhea" id="RHEA:46608"/>
        <dbReference type="Rhea" id="RHEA-COMP:11060"/>
        <dbReference type="Rhea" id="RHEA-COMP:11605"/>
        <dbReference type="ChEBI" id="CHEBI:15378"/>
        <dbReference type="ChEBI" id="CHEBI:30013"/>
        <dbReference type="ChEBI" id="CHEBI:30616"/>
        <dbReference type="ChEBI" id="CHEBI:61977"/>
        <dbReference type="ChEBI" id="CHEBI:456216"/>
        <dbReference type="EC" id="2.7.11.1"/>
    </reaction>
</comment>
<keyword evidence="3" id="KW-0808">Transferase</keyword>
<dbReference type="SMART" id="SM00220">
    <property type="entry name" value="S_TKc"/>
    <property type="match status" value="1"/>
</dbReference>
<sequence length="294" mass="32882">MLPSSTRRFACVTAIWPLHCAIWRRGRLHAEFEVLGELGRGAFGRALKARRRADGSLVCLKVLDTQSMGATERRMTRDEVRVLSSLQHPNIVRYDTCFYELGEGCQYISMEYCEDGDLEKLLKAQGGGGLLLKEEDLMVKFVQLCLALQHVLAKGIIHRDVKTSNIMLSRHGILKLGDFGISKVMTPGKSYAKTMVGTPFYMAPEVVEDKPYNKKSDVWSAGCVLYELATLQRPFRGGSVSAIAVKILRGYYAPLPEQYSQELHELVAALLNRKPEQRPSIDEVTSTESGRSQP</sequence>
<dbReference type="InterPro" id="IPR011009">
    <property type="entry name" value="Kinase-like_dom_sf"/>
</dbReference>
<organism evidence="11">
    <name type="scientific">Chlorella variabilis</name>
    <name type="common">Green alga</name>
    <dbReference type="NCBI Taxonomy" id="554065"/>
    <lineage>
        <taxon>Eukaryota</taxon>
        <taxon>Viridiplantae</taxon>
        <taxon>Chlorophyta</taxon>
        <taxon>core chlorophytes</taxon>
        <taxon>Trebouxiophyceae</taxon>
        <taxon>Chlorellales</taxon>
        <taxon>Chlorellaceae</taxon>
        <taxon>Chlorella clade</taxon>
        <taxon>Chlorella</taxon>
    </lineage>
</organism>
<dbReference type="eggNOG" id="KOG0589">
    <property type="taxonomic scope" value="Eukaryota"/>
</dbReference>
<dbReference type="PIRSF" id="PIRSF000654">
    <property type="entry name" value="Integrin-linked_kinase"/>
    <property type="match status" value="1"/>
</dbReference>
<evidence type="ECO:0000256" key="7">
    <source>
        <dbReference type="ARBA" id="ARBA00047899"/>
    </source>
</evidence>
<reference evidence="10 11" key="1">
    <citation type="journal article" date="2010" name="Plant Cell">
        <title>The Chlorella variabilis NC64A genome reveals adaptation to photosymbiosis, coevolution with viruses, and cryptic sex.</title>
        <authorList>
            <person name="Blanc G."/>
            <person name="Duncan G."/>
            <person name="Agarkova I."/>
            <person name="Borodovsky M."/>
            <person name="Gurnon J."/>
            <person name="Kuo A."/>
            <person name="Lindquist E."/>
            <person name="Lucas S."/>
            <person name="Pangilinan J."/>
            <person name="Polle J."/>
            <person name="Salamov A."/>
            <person name="Terry A."/>
            <person name="Yamada T."/>
            <person name="Dunigan D.D."/>
            <person name="Grigoriev I.V."/>
            <person name="Claverie J.M."/>
            <person name="Van Etten J.L."/>
        </authorList>
    </citation>
    <scope>NUCLEOTIDE SEQUENCE [LARGE SCALE GENOMIC DNA]</scope>
    <source>
        <strain evidence="10 11">NC64A</strain>
    </source>
</reference>
<feature type="domain" description="Protein kinase" evidence="9">
    <location>
        <begin position="32"/>
        <end position="294"/>
    </location>
</feature>
<dbReference type="STRING" id="554065.E1Z950"/>
<evidence type="ECO:0000256" key="2">
    <source>
        <dbReference type="ARBA" id="ARBA00022527"/>
    </source>
</evidence>
<keyword evidence="11" id="KW-1185">Reference proteome</keyword>
<keyword evidence="2" id="KW-0723">Serine/threonine-protein kinase</keyword>
<dbReference type="PANTHER" id="PTHR44899:SF3">
    <property type="entry name" value="SERINE_THREONINE-PROTEIN KINASE NEK1"/>
    <property type="match status" value="1"/>
</dbReference>
<dbReference type="Gene3D" id="3.30.200.20">
    <property type="entry name" value="Phosphorylase Kinase, domain 1"/>
    <property type="match status" value="1"/>
</dbReference>
<evidence type="ECO:0000256" key="8">
    <source>
        <dbReference type="ARBA" id="ARBA00048679"/>
    </source>
</evidence>
<dbReference type="SUPFAM" id="SSF56112">
    <property type="entry name" value="Protein kinase-like (PK-like)"/>
    <property type="match status" value="1"/>
</dbReference>
<dbReference type="KEGG" id="cvr:CHLNCDRAFT_20808"/>
<evidence type="ECO:0000313" key="10">
    <source>
        <dbReference type="EMBL" id="EFN57718.1"/>
    </source>
</evidence>
<dbReference type="CDD" id="cd08215">
    <property type="entry name" value="STKc_Nek"/>
    <property type="match status" value="1"/>
</dbReference>
<dbReference type="PROSITE" id="PS50011">
    <property type="entry name" value="PROTEIN_KINASE_DOM"/>
    <property type="match status" value="1"/>
</dbReference>
<protein>
    <recommendedName>
        <fullName evidence="1">non-specific serine/threonine protein kinase</fullName>
        <ecNumber evidence="1">2.7.11.1</ecNumber>
    </recommendedName>
</protein>
<dbReference type="InterPro" id="IPR008271">
    <property type="entry name" value="Ser/Thr_kinase_AS"/>
</dbReference>
<dbReference type="GO" id="GO:0005524">
    <property type="term" value="F:ATP binding"/>
    <property type="evidence" value="ECO:0007669"/>
    <property type="project" value="UniProtKB-KW"/>
</dbReference>
<dbReference type="Proteomes" id="UP000008141">
    <property type="component" value="Unassembled WGS sequence"/>
</dbReference>
<dbReference type="OrthoDB" id="248923at2759"/>
<dbReference type="PANTHER" id="PTHR44899">
    <property type="entry name" value="CAMK FAMILY PROTEIN KINASE"/>
    <property type="match status" value="1"/>
</dbReference>
<evidence type="ECO:0000256" key="6">
    <source>
        <dbReference type="ARBA" id="ARBA00022840"/>
    </source>
</evidence>
<dbReference type="InterPro" id="IPR051131">
    <property type="entry name" value="NEK_Ser/Thr_kinase_NIMA"/>
</dbReference>
<evidence type="ECO:0000256" key="3">
    <source>
        <dbReference type="ARBA" id="ARBA00022679"/>
    </source>
</evidence>
<evidence type="ECO:0000256" key="4">
    <source>
        <dbReference type="ARBA" id="ARBA00022741"/>
    </source>
</evidence>
<dbReference type="EMBL" id="GL433839">
    <property type="protein sequence ID" value="EFN57718.1"/>
    <property type="molecule type" value="Genomic_DNA"/>
</dbReference>
<dbReference type="InterPro" id="IPR001245">
    <property type="entry name" value="Ser-Thr/Tyr_kinase_cat_dom"/>
</dbReference>
<evidence type="ECO:0000313" key="11">
    <source>
        <dbReference type="Proteomes" id="UP000008141"/>
    </source>
</evidence>
<gene>
    <name evidence="10" type="ORF">CHLNCDRAFT_20808</name>
</gene>
<dbReference type="Pfam" id="PF00069">
    <property type="entry name" value="Pkinase"/>
    <property type="match status" value="1"/>
</dbReference>
<dbReference type="InParanoid" id="E1Z950"/>